<keyword evidence="2" id="KW-0472">Membrane</keyword>
<name>A0AAD4BSP9_BOLED</name>
<gene>
    <name evidence="3" type="ORF">L210DRAFT_3543842</name>
</gene>
<feature type="region of interest" description="Disordered" evidence="1">
    <location>
        <begin position="135"/>
        <end position="162"/>
    </location>
</feature>
<accession>A0AAD4BSP9</accession>
<feature type="transmembrane region" description="Helical" evidence="2">
    <location>
        <begin position="97"/>
        <end position="118"/>
    </location>
</feature>
<dbReference type="Proteomes" id="UP001194468">
    <property type="component" value="Unassembled WGS sequence"/>
</dbReference>
<evidence type="ECO:0000313" key="4">
    <source>
        <dbReference type="Proteomes" id="UP001194468"/>
    </source>
</evidence>
<dbReference type="EMBL" id="WHUW01000016">
    <property type="protein sequence ID" value="KAF8438423.1"/>
    <property type="molecule type" value="Genomic_DNA"/>
</dbReference>
<evidence type="ECO:0000313" key="3">
    <source>
        <dbReference type="EMBL" id="KAF8438423.1"/>
    </source>
</evidence>
<evidence type="ECO:0000256" key="2">
    <source>
        <dbReference type="SAM" id="Phobius"/>
    </source>
</evidence>
<feature type="compositionally biased region" description="Pro residues" evidence="1">
    <location>
        <begin position="135"/>
        <end position="146"/>
    </location>
</feature>
<reference evidence="3" key="2">
    <citation type="journal article" date="2020" name="Nat. Commun.">
        <title>Large-scale genome sequencing of mycorrhizal fungi provides insights into the early evolution of symbiotic traits.</title>
        <authorList>
            <person name="Miyauchi S."/>
            <person name="Kiss E."/>
            <person name="Kuo A."/>
            <person name="Drula E."/>
            <person name="Kohler A."/>
            <person name="Sanchez-Garcia M."/>
            <person name="Morin E."/>
            <person name="Andreopoulos B."/>
            <person name="Barry K.W."/>
            <person name="Bonito G."/>
            <person name="Buee M."/>
            <person name="Carver A."/>
            <person name="Chen C."/>
            <person name="Cichocki N."/>
            <person name="Clum A."/>
            <person name="Culley D."/>
            <person name="Crous P.W."/>
            <person name="Fauchery L."/>
            <person name="Girlanda M."/>
            <person name="Hayes R.D."/>
            <person name="Keri Z."/>
            <person name="LaButti K."/>
            <person name="Lipzen A."/>
            <person name="Lombard V."/>
            <person name="Magnuson J."/>
            <person name="Maillard F."/>
            <person name="Murat C."/>
            <person name="Nolan M."/>
            <person name="Ohm R.A."/>
            <person name="Pangilinan J."/>
            <person name="Pereira M.F."/>
            <person name="Perotto S."/>
            <person name="Peter M."/>
            <person name="Pfister S."/>
            <person name="Riley R."/>
            <person name="Sitrit Y."/>
            <person name="Stielow J.B."/>
            <person name="Szollosi G."/>
            <person name="Zifcakova L."/>
            <person name="Stursova M."/>
            <person name="Spatafora J.W."/>
            <person name="Tedersoo L."/>
            <person name="Vaario L.M."/>
            <person name="Yamada A."/>
            <person name="Yan M."/>
            <person name="Wang P."/>
            <person name="Xu J."/>
            <person name="Bruns T."/>
            <person name="Baldrian P."/>
            <person name="Vilgalys R."/>
            <person name="Dunand C."/>
            <person name="Henrissat B."/>
            <person name="Grigoriev I.V."/>
            <person name="Hibbett D."/>
            <person name="Nagy L.G."/>
            <person name="Martin F.M."/>
        </authorList>
    </citation>
    <scope>NUCLEOTIDE SEQUENCE</scope>
    <source>
        <strain evidence="3">BED1</strain>
    </source>
</reference>
<feature type="compositionally biased region" description="Basic residues" evidence="1">
    <location>
        <begin position="151"/>
        <end position="162"/>
    </location>
</feature>
<keyword evidence="4" id="KW-1185">Reference proteome</keyword>
<comment type="caution">
    <text evidence="3">The sequence shown here is derived from an EMBL/GenBank/DDBJ whole genome shotgun (WGS) entry which is preliminary data.</text>
</comment>
<keyword evidence="2" id="KW-1133">Transmembrane helix</keyword>
<reference evidence="3" key="1">
    <citation type="submission" date="2019-10" db="EMBL/GenBank/DDBJ databases">
        <authorList>
            <consortium name="DOE Joint Genome Institute"/>
            <person name="Kuo A."/>
            <person name="Miyauchi S."/>
            <person name="Kiss E."/>
            <person name="Drula E."/>
            <person name="Kohler A."/>
            <person name="Sanchez-Garcia M."/>
            <person name="Andreopoulos B."/>
            <person name="Barry K.W."/>
            <person name="Bonito G."/>
            <person name="Buee M."/>
            <person name="Carver A."/>
            <person name="Chen C."/>
            <person name="Cichocki N."/>
            <person name="Clum A."/>
            <person name="Culley D."/>
            <person name="Crous P.W."/>
            <person name="Fauchery L."/>
            <person name="Girlanda M."/>
            <person name="Hayes R."/>
            <person name="Keri Z."/>
            <person name="LaButti K."/>
            <person name="Lipzen A."/>
            <person name="Lombard V."/>
            <person name="Magnuson J."/>
            <person name="Maillard F."/>
            <person name="Morin E."/>
            <person name="Murat C."/>
            <person name="Nolan M."/>
            <person name="Ohm R."/>
            <person name="Pangilinan J."/>
            <person name="Pereira M."/>
            <person name="Perotto S."/>
            <person name="Peter M."/>
            <person name="Riley R."/>
            <person name="Sitrit Y."/>
            <person name="Stielow B."/>
            <person name="Szollosi G."/>
            <person name="Zifcakova L."/>
            <person name="Stursova M."/>
            <person name="Spatafora J.W."/>
            <person name="Tedersoo L."/>
            <person name="Vaario L.-M."/>
            <person name="Yamada A."/>
            <person name="Yan M."/>
            <person name="Wang P."/>
            <person name="Xu J."/>
            <person name="Bruns T."/>
            <person name="Baldrian P."/>
            <person name="Vilgalys R."/>
            <person name="Henrissat B."/>
            <person name="Grigoriev I.V."/>
            <person name="Hibbett D."/>
            <person name="Nagy L.G."/>
            <person name="Martin F.M."/>
        </authorList>
    </citation>
    <scope>NUCLEOTIDE SEQUENCE</scope>
    <source>
        <strain evidence="3">BED1</strain>
    </source>
</reference>
<proteinExistence type="predicted"/>
<protein>
    <submittedName>
        <fullName evidence="3">Uncharacterized protein</fullName>
    </submittedName>
</protein>
<keyword evidence="2" id="KW-0812">Transmembrane</keyword>
<evidence type="ECO:0000256" key="1">
    <source>
        <dbReference type="SAM" id="MobiDB-lite"/>
    </source>
</evidence>
<dbReference type="AlphaFoldDB" id="A0AAD4BSP9"/>
<organism evidence="3 4">
    <name type="scientific">Boletus edulis BED1</name>
    <dbReference type="NCBI Taxonomy" id="1328754"/>
    <lineage>
        <taxon>Eukaryota</taxon>
        <taxon>Fungi</taxon>
        <taxon>Dikarya</taxon>
        <taxon>Basidiomycota</taxon>
        <taxon>Agaricomycotina</taxon>
        <taxon>Agaricomycetes</taxon>
        <taxon>Agaricomycetidae</taxon>
        <taxon>Boletales</taxon>
        <taxon>Boletineae</taxon>
        <taxon>Boletaceae</taxon>
        <taxon>Boletoideae</taxon>
        <taxon>Boletus</taxon>
    </lineage>
</organism>
<sequence length="162" mass="17726">MSAATMTGTVESVPPTAEPPPIAKLLPLLQSVLTGSSLLFRLGIRLLLVAVYPLRIVWSIIHALLSPTTIVFKIALDSVLFTPFSIIRMVAVALYPVYVFCAVACIFGAMVGIFGHYTSNTILSILKRSEYFTRPPSPPHVAPPASPQVTLRKRRRRAVRSQ</sequence>